<comment type="similarity">
    <text evidence="1">Belongs to the glycerate kinase type-1 family.</text>
</comment>
<dbReference type="Gene3D" id="3.90.1510.10">
    <property type="entry name" value="Glycerate kinase, domain 2"/>
    <property type="match status" value="2"/>
</dbReference>
<dbReference type="InterPro" id="IPR004381">
    <property type="entry name" value="Glycerate_kinase"/>
</dbReference>
<dbReference type="InterPro" id="IPR018193">
    <property type="entry name" value="Glyc_kinase_flavodox-like_fold"/>
</dbReference>
<evidence type="ECO:0000256" key="1">
    <source>
        <dbReference type="PIRNR" id="PIRNR006078"/>
    </source>
</evidence>
<keyword evidence="3" id="KW-1185">Reference proteome</keyword>
<proteinExistence type="inferred from homology"/>
<keyword evidence="1" id="KW-0808">Transferase</keyword>
<gene>
    <name evidence="2" type="ORF">GHK86_03405</name>
</gene>
<name>A0ABW9QQG9_9ACTN</name>
<sequence>MPRVVAATDKFRGTATAAEVALAVAHAAATAGWVCDQVPVSDGGEGFADVLGGRARLVMVRDPLGRPTQAEWRMLDDGRTAVVEMALASGLELVGGPEGNDPVRADTAGTGELIAAAVQAGARRVLVGVGGSASTDGGLGALDVLEPHSRLRGVELVVACDALIPFVDAARVFAPQKGASPAEVELLARRLERLVQVYRERFGVDVSALTGGGAAGGLAGGLAAIGATLVPGFAVVADAVDLADRIEGADLVVTGEGTLDEQSFGGKAVGGVVELAAELGVPALVVAGDAVGPWGDPAQRAAAVAGRPGLAVEVLVERFGTARAFADPCGCVQEVVAARIGRGMAAAGS</sequence>
<reference evidence="2 3" key="1">
    <citation type="submission" date="2019-11" db="EMBL/GenBank/DDBJ databases">
        <title>Acidiferrimicrobium australis gen. nov., sp. nov., an acidophilic and obligately heterotrophic, member of the Actinobacteria that catalyses dissimilatory oxido- reduction of iron isolated from metal-rich acidic water in Chile.</title>
        <authorList>
            <person name="Gonzalez D."/>
            <person name="Huber K."/>
            <person name="Hedrich S."/>
            <person name="Rojas-Villalobos C."/>
            <person name="Quatrini R."/>
            <person name="Dinamarca M.A."/>
            <person name="Schwarz A."/>
            <person name="Canales C."/>
            <person name="Nancucheo I."/>
        </authorList>
    </citation>
    <scope>NUCLEOTIDE SEQUENCE [LARGE SCALE GENOMIC DNA]</scope>
    <source>
        <strain evidence="2 3">USS-CCA1</strain>
    </source>
</reference>
<organism evidence="2 3">
    <name type="scientific">Acidiferrimicrobium australe</name>
    <dbReference type="NCBI Taxonomy" id="2664430"/>
    <lineage>
        <taxon>Bacteria</taxon>
        <taxon>Bacillati</taxon>
        <taxon>Actinomycetota</taxon>
        <taxon>Acidimicrobiia</taxon>
        <taxon>Acidimicrobiales</taxon>
        <taxon>Acidimicrobiaceae</taxon>
        <taxon>Acidiferrimicrobium</taxon>
    </lineage>
</organism>
<dbReference type="SUPFAM" id="SSF110738">
    <property type="entry name" value="Glycerate kinase I"/>
    <property type="match status" value="1"/>
</dbReference>
<comment type="caution">
    <text evidence="2">The sequence shown here is derived from an EMBL/GenBank/DDBJ whole genome shotgun (WGS) entry which is preliminary data.</text>
</comment>
<dbReference type="Pfam" id="PF02595">
    <property type="entry name" value="Gly_kinase"/>
    <property type="match status" value="1"/>
</dbReference>
<dbReference type="GO" id="GO:0016301">
    <property type="term" value="F:kinase activity"/>
    <property type="evidence" value="ECO:0007669"/>
    <property type="project" value="UniProtKB-KW"/>
</dbReference>
<dbReference type="PIRSF" id="PIRSF006078">
    <property type="entry name" value="GlxK"/>
    <property type="match status" value="1"/>
</dbReference>
<evidence type="ECO:0000313" key="3">
    <source>
        <dbReference type="Proteomes" id="UP000437736"/>
    </source>
</evidence>
<dbReference type="EMBL" id="WJHE01000131">
    <property type="protein sequence ID" value="MST31775.1"/>
    <property type="molecule type" value="Genomic_DNA"/>
</dbReference>
<accession>A0ABW9QQG9</accession>
<dbReference type="InterPro" id="IPR036129">
    <property type="entry name" value="Glycerate_kinase_sf"/>
</dbReference>
<dbReference type="PANTHER" id="PTHR21599">
    <property type="entry name" value="GLYCERATE KINASE"/>
    <property type="match status" value="1"/>
</dbReference>
<evidence type="ECO:0000313" key="2">
    <source>
        <dbReference type="EMBL" id="MST31775.1"/>
    </source>
</evidence>
<keyword evidence="1 2" id="KW-0418">Kinase</keyword>
<dbReference type="PANTHER" id="PTHR21599:SF0">
    <property type="entry name" value="GLYCERATE KINASE"/>
    <property type="match status" value="1"/>
</dbReference>
<protein>
    <submittedName>
        <fullName evidence="2">Glycerate kinase</fullName>
    </submittedName>
</protein>
<dbReference type="Proteomes" id="UP000437736">
    <property type="component" value="Unassembled WGS sequence"/>
</dbReference>